<dbReference type="STRING" id="1314777.A0A164YHV4"/>
<dbReference type="Proteomes" id="UP000076722">
    <property type="component" value="Unassembled WGS sequence"/>
</dbReference>
<organism evidence="3 4">
    <name type="scientific">Sistotremastrum niveocremeum HHB9708</name>
    <dbReference type="NCBI Taxonomy" id="1314777"/>
    <lineage>
        <taxon>Eukaryota</taxon>
        <taxon>Fungi</taxon>
        <taxon>Dikarya</taxon>
        <taxon>Basidiomycota</taxon>
        <taxon>Agaricomycotina</taxon>
        <taxon>Agaricomycetes</taxon>
        <taxon>Sistotremastrales</taxon>
        <taxon>Sistotremastraceae</taxon>
        <taxon>Sertulicium</taxon>
        <taxon>Sertulicium niveocremeum</taxon>
    </lineage>
</organism>
<feature type="compositionally biased region" description="Low complexity" evidence="1">
    <location>
        <begin position="91"/>
        <end position="102"/>
    </location>
</feature>
<dbReference type="EMBL" id="KV419398">
    <property type="protein sequence ID" value="KZS96929.1"/>
    <property type="molecule type" value="Genomic_DNA"/>
</dbReference>
<dbReference type="Gene3D" id="1.20.5.170">
    <property type="match status" value="1"/>
</dbReference>
<accession>A0A164YHV4</accession>
<dbReference type="AlphaFoldDB" id="A0A164YHV4"/>
<dbReference type="PROSITE" id="PS00036">
    <property type="entry name" value="BZIP_BASIC"/>
    <property type="match status" value="1"/>
</dbReference>
<gene>
    <name evidence="3" type="ORF">SISNIDRAFT_289417</name>
</gene>
<name>A0A164YHV4_9AGAM</name>
<feature type="region of interest" description="Disordered" evidence="1">
    <location>
        <begin position="1"/>
        <end position="25"/>
    </location>
</feature>
<evidence type="ECO:0000256" key="1">
    <source>
        <dbReference type="SAM" id="MobiDB-lite"/>
    </source>
</evidence>
<feature type="domain" description="BZIP" evidence="2">
    <location>
        <begin position="11"/>
        <end position="24"/>
    </location>
</feature>
<keyword evidence="4" id="KW-1185">Reference proteome</keyword>
<evidence type="ECO:0000259" key="2">
    <source>
        <dbReference type="PROSITE" id="PS00036"/>
    </source>
</evidence>
<feature type="region of interest" description="Disordered" evidence="1">
    <location>
        <begin position="81"/>
        <end position="160"/>
    </location>
</feature>
<dbReference type="OrthoDB" id="3257643at2759"/>
<protein>
    <recommendedName>
        <fullName evidence="2">BZIP domain-containing protein</fullName>
    </recommendedName>
</protein>
<evidence type="ECO:0000313" key="4">
    <source>
        <dbReference type="Proteomes" id="UP000076722"/>
    </source>
</evidence>
<dbReference type="GO" id="GO:0003700">
    <property type="term" value="F:DNA-binding transcription factor activity"/>
    <property type="evidence" value="ECO:0007669"/>
    <property type="project" value="InterPro"/>
</dbReference>
<sequence length="160" mass="17920">MAALPESQPQRSRNARAQARHREKRKAYIAQLEETVKKLQDAMSLTREDLASLPAPQSRIRDLEEENEKLRSELDYVKQQLRHSLAQSPTSASCASDGDSGSFNYEPRISPANGSGSNGDDFDRGDREVVGGSKRRRRDSDGTSPMTRPYLASARLLPYR</sequence>
<feature type="region of interest" description="Disordered" evidence="1">
    <location>
        <begin position="47"/>
        <end position="66"/>
    </location>
</feature>
<evidence type="ECO:0000313" key="3">
    <source>
        <dbReference type="EMBL" id="KZS96929.1"/>
    </source>
</evidence>
<dbReference type="InterPro" id="IPR004827">
    <property type="entry name" value="bZIP"/>
</dbReference>
<dbReference type="CDD" id="cd14688">
    <property type="entry name" value="bZIP_YAP"/>
    <property type="match status" value="1"/>
</dbReference>
<proteinExistence type="predicted"/>
<reference evidence="3 4" key="1">
    <citation type="journal article" date="2016" name="Mol. Biol. Evol.">
        <title>Comparative Genomics of Early-Diverging Mushroom-Forming Fungi Provides Insights into the Origins of Lignocellulose Decay Capabilities.</title>
        <authorList>
            <person name="Nagy L.G."/>
            <person name="Riley R."/>
            <person name="Tritt A."/>
            <person name="Adam C."/>
            <person name="Daum C."/>
            <person name="Floudas D."/>
            <person name="Sun H."/>
            <person name="Yadav J.S."/>
            <person name="Pangilinan J."/>
            <person name="Larsson K.H."/>
            <person name="Matsuura K."/>
            <person name="Barry K."/>
            <person name="Labutti K."/>
            <person name="Kuo R."/>
            <person name="Ohm R.A."/>
            <person name="Bhattacharya S.S."/>
            <person name="Shirouzu T."/>
            <person name="Yoshinaga Y."/>
            <person name="Martin F.M."/>
            <person name="Grigoriev I.V."/>
            <person name="Hibbett D.S."/>
        </authorList>
    </citation>
    <scope>NUCLEOTIDE SEQUENCE [LARGE SCALE GENOMIC DNA]</scope>
    <source>
        <strain evidence="3 4">HHB9708</strain>
    </source>
</reference>